<evidence type="ECO:0008006" key="4">
    <source>
        <dbReference type="Google" id="ProtNLM"/>
    </source>
</evidence>
<feature type="signal peptide" evidence="1">
    <location>
        <begin position="1"/>
        <end position="22"/>
    </location>
</feature>
<protein>
    <recommendedName>
        <fullName evidence="4">DUF2927 domain-containing protein</fullName>
    </recommendedName>
</protein>
<dbReference type="RefSeq" id="WP_420243574.1">
    <property type="nucleotide sequence ID" value="NZ_BOPV01000001.1"/>
</dbReference>
<feature type="chain" id="PRO_5035737565" description="DUF2927 domain-containing protein" evidence="1">
    <location>
        <begin position="23"/>
        <end position="273"/>
    </location>
</feature>
<dbReference type="Proteomes" id="UP000681075">
    <property type="component" value="Unassembled WGS sequence"/>
</dbReference>
<proteinExistence type="predicted"/>
<organism evidence="2 3">
    <name type="scientific">Roseiterribacter gracilis</name>
    <dbReference type="NCBI Taxonomy" id="2812848"/>
    <lineage>
        <taxon>Bacteria</taxon>
        <taxon>Pseudomonadati</taxon>
        <taxon>Pseudomonadota</taxon>
        <taxon>Alphaproteobacteria</taxon>
        <taxon>Rhodospirillales</taxon>
        <taxon>Roseiterribacteraceae</taxon>
        <taxon>Roseiterribacter</taxon>
    </lineage>
</organism>
<name>A0A8S8XH38_9PROT</name>
<accession>A0A8S8XH38</accession>
<gene>
    <name evidence="2" type="ORF">TMPK1_27120</name>
</gene>
<comment type="caution">
    <text evidence="2">The sequence shown here is derived from an EMBL/GenBank/DDBJ whole genome shotgun (WGS) entry which is preliminary data.</text>
</comment>
<keyword evidence="3" id="KW-1185">Reference proteome</keyword>
<dbReference type="PROSITE" id="PS51257">
    <property type="entry name" value="PROKAR_LIPOPROTEIN"/>
    <property type="match status" value="1"/>
</dbReference>
<evidence type="ECO:0000313" key="2">
    <source>
        <dbReference type="EMBL" id="GIL40475.1"/>
    </source>
</evidence>
<evidence type="ECO:0000256" key="1">
    <source>
        <dbReference type="SAM" id="SignalP"/>
    </source>
</evidence>
<sequence length="273" mass="29993">MSIRSLAAALIVSLAACAPAYAQTIPKIRSDLLDSCAPENLLCRHLRTQFGSPLSSRSSDGIPIWRSKIKYITAGLSPDGDALFDDLIESFAARAGLQVQRVPFEDAREANFTVLVTPNVGDAIQGQRYGSLVGQALSTEERERMAAEWKNGFAVKRLEYSTLANRYVIAHCYHGMHPETLTKRPGLHMAMMIYTCLTGGRSNVIRPSLANVTLPVELDAPPYAKMTSLDRATLEILYDRNSPVNSSSAASVVVERIERRLREQGFGDDGLKH</sequence>
<dbReference type="EMBL" id="BOPV01000001">
    <property type="protein sequence ID" value="GIL40475.1"/>
    <property type="molecule type" value="Genomic_DNA"/>
</dbReference>
<keyword evidence="1" id="KW-0732">Signal</keyword>
<evidence type="ECO:0000313" key="3">
    <source>
        <dbReference type="Proteomes" id="UP000681075"/>
    </source>
</evidence>
<dbReference type="AlphaFoldDB" id="A0A8S8XH38"/>
<reference evidence="2" key="1">
    <citation type="submission" date="2021-02" db="EMBL/GenBank/DDBJ databases">
        <title>Genome sequence of Rhodospirillales sp. strain TMPK1 isolated from soil.</title>
        <authorList>
            <person name="Nakai R."/>
            <person name="Kusada H."/>
            <person name="Tamaki H."/>
        </authorList>
    </citation>
    <scope>NUCLEOTIDE SEQUENCE</scope>
    <source>
        <strain evidence="2">TMPK1</strain>
    </source>
</reference>